<dbReference type="Pfam" id="PF01609">
    <property type="entry name" value="DDE_Tnp_1"/>
    <property type="match status" value="1"/>
</dbReference>
<dbReference type="SUPFAM" id="SSF53098">
    <property type="entry name" value="Ribonuclease H-like"/>
    <property type="match status" value="1"/>
</dbReference>
<dbReference type="AlphaFoldDB" id="A0A5J4KEY2"/>
<feature type="domain" description="Transposase IS4-like" evidence="1">
    <location>
        <begin position="180"/>
        <end position="387"/>
    </location>
</feature>
<dbReference type="InterPro" id="IPR012337">
    <property type="entry name" value="RNaseH-like_sf"/>
</dbReference>
<sequence length="466" mass="55312">MSLKYAIAGTKRQEAQEKLQRVTSLMEEYLEPLARPLDAYVDKRLVRTFFQLIRTIIEARNQSTGLMVSELGSTMLSGRQATAGEKRIHRLLTSEKWSEELIRIFQWNQAQERYEELKREGEEILVVWDGSEIEKPESQKAEDLCAVRSSKAARRKKSRKGIFNQPGGKPIIVQGYEWTACVVVGEKGKPSLAMMDFWSRRGPDAQTTKEEEEKMLAKVAREWGRNVLHVFDRGYAGGPWLEMMWRRHVDFVIRWKKGHHFFDENGEENSLGQLGKKKRSRDHRMIWDAVKHENRKTGITWMQVRHASYSETLWVVIVRRGGEPWYLVTNRCIETEEQAWKIYKAYCRRWQVETVFRYEKSELAIETIRIWKKEKRNKFFHIISLVHSLLLHLLDDDYRDIITWIFREYCHRTVKKQKEAKVPIYRLRWALSRFFQEIRPVFLFAWNVQPSTAFHQGLNVRSQNSG</sequence>
<dbReference type="GO" id="GO:0003677">
    <property type="term" value="F:DNA binding"/>
    <property type="evidence" value="ECO:0007669"/>
    <property type="project" value="InterPro"/>
</dbReference>
<evidence type="ECO:0000313" key="2">
    <source>
        <dbReference type="EMBL" id="GER87904.1"/>
    </source>
</evidence>
<gene>
    <name evidence="2" type="ORF">KDW_20660</name>
</gene>
<dbReference type="RefSeq" id="WP_151755852.1">
    <property type="nucleotide sequence ID" value="NZ_BKZW01000001.1"/>
</dbReference>
<accession>A0A5J4KEY2</accession>
<evidence type="ECO:0000313" key="3">
    <source>
        <dbReference type="Proteomes" id="UP000326912"/>
    </source>
</evidence>
<dbReference type="GO" id="GO:0004803">
    <property type="term" value="F:transposase activity"/>
    <property type="evidence" value="ECO:0007669"/>
    <property type="project" value="InterPro"/>
</dbReference>
<keyword evidence="3" id="KW-1185">Reference proteome</keyword>
<proteinExistence type="predicted"/>
<name>A0A5J4KEY2_9CHLR</name>
<dbReference type="Gene3D" id="3.90.350.10">
    <property type="entry name" value="Transposase Inhibitor Protein From Tn5, Chain A, domain 1"/>
    <property type="match status" value="1"/>
</dbReference>
<reference evidence="2 3" key="1">
    <citation type="submission" date="2019-10" db="EMBL/GenBank/DDBJ databases">
        <title>Dictyobacter vulcani sp. nov., within the class Ktedonobacteria, isolated from soil of volcanic Mt. Zao.</title>
        <authorList>
            <person name="Zheng Y."/>
            <person name="Wang C.M."/>
            <person name="Sakai Y."/>
            <person name="Abe K."/>
            <person name="Yokota A."/>
            <person name="Yabe S."/>
        </authorList>
    </citation>
    <scope>NUCLEOTIDE SEQUENCE [LARGE SCALE GENOMIC DNA]</scope>
    <source>
        <strain evidence="2 3">W12</strain>
    </source>
</reference>
<organism evidence="2 3">
    <name type="scientific">Dictyobacter vulcani</name>
    <dbReference type="NCBI Taxonomy" id="2607529"/>
    <lineage>
        <taxon>Bacteria</taxon>
        <taxon>Bacillati</taxon>
        <taxon>Chloroflexota</taxon>
        <taxon>Ktedonobacteria</taxon>
        <taxon>Ktedonobacterales</taxon>
        <taxon>Dictyobacteraceae</taxon>
        <taxon>Dictyobacter</taxon>
    </lineage>
</organism>
<dbReference type="Proteomes" id="UP000326912">
    <property type="component" value="Unassembled WGS sequence"/>
</dbReference>
<dbReference type="EMBL" id="BKZW01000001">
    <property type="protein sequence ID" value="GER87904.1"/>
    <property type="molecule type" value="Genomic_DNA"/>
</dbReference>
<comment type="caution">
    <text evidence="2">The sequence shown here is derived from an EMBL/GenBank/DDBJ whole genome shotgun (WGS) entry which is preliminary data.</text>
</comment>
<evidence type="ECO:0000259" key="1">
    <source>
        <dbReference type="Pfam" id="PF01609"/>
    </source>
</evidence>
<dbReference type="GO" id="GO:0006313">
    <property type="term" value="P:DNA transposition"/>
    <property type="evidence" value="ECO:0007669"/>
    <property type="project" value="InterPro"/>
</dbReference>
<protein>
    <recommendedName>
        <fullName evidence="1">Transposase IS4-like domain-containing protein</fullName>
    </recommendedName>
</protein>
<dbReference type="InterPro" id="IPR002559">
    <property type="entry name" value="Transposase_11"/>
</dbReference>